<dbReference type="AlphaFoldDB" id="K8ECC9"/>
<dbReference type="Pfam" id="PF00488">
    <property type="entry name" value="MutS_V"/>
    <property type="match status" value="1"/>
</dbReference>
<accession>K8ECC9</accession>
<evidence type="ECO:0000256" key="4">
    <source>
        <dbReference type="SAM" id="Coils"/>
    </source>
</evidence>
<dbReference type="RefSeq" id="XP_007514147.1">
    <property type="nucleotide sequence ID" value="XM_007514085.1"/>
</dbReference>
<dbReference type="GO" id="GO:0140664">
    <property type="term" value="F:ATP-dependent DNA damage sensor activity"/>
    <property type="evidence" value="ECO:0007669"/>
    <property type="project" value="InterPro"/>
</dbReference>
<dbReference type="EMBL" id="FO082276">
    <property type="protein sequence ID" value="CCO15584.1"/>
    <property type="molecule type" value="Genomic_DNA"/>
</dbReference>
<dbReference type="InterPro" id="IPR000432">
    <property type="entry name" value="DNA_mismatch_repair_MutS_C"/>
</dbReference>
<reference evidence="8 9" key="1">
    <citation type="submission" date="2011-10" db="EMBL/GenBank/DDBJ databases">
        <authorList>
            <person name="Genoscope - CEA"/>
        </authorList>
    </citation>
    <scope>NUCLEOTIDE SEQUENCE [LARGE SCALE GENOMIC DNA]</scope>
    <source>
        <strain evidence="8 9">RCC 1105</strain>
    </source>
</reference>
<gene>
    <name evidence="8" type="ORF">Bathy03g04280</name>
</gene>
<feature type="region of interest" description="Disordered" evidence="5">
    <location>
        <begin position="501"/>
        <end position="531"/>
    </location>
</feature>
<feature type="compositionally biased region" description="Basic residues" evidence="5">
    <location>
        <begin position="73"/>
        <end position="82"/>
    </location>
</feature>
<dbReference type="OrthoDB" id="1924787at2759"/>
<feature type="compositionally biased region" description="Low complexity" evidence="5">
    <location>
        <begin position="32"/>
        <end position="43"/>
    </location>
</feature>
<dbReference type="SMART" id="SM00534">
    <property type="entry name" value="MUTSac"/>
    <property type="match status" value="1"/>
</dbReference>
<feature type="region of interest" description="Disordered" evidence="5">
    <location>
        <begin position="448"/>
        <end position="468"/>
    </location>
</feature>
<evidence type="ECO:0000313" key="8">
    <source>
        <dbReference type="EMBL" id="CCO15584.1"/>
    </source>
</evidence>
<feature type="compositionally biased region" description="Basic and acidic residues" evidence="5">
    <location>
        <begin position="505"/>
        <end position="522"/>
    </location>
</feature>
<sequence length="1144" mass="125204">MTTTTTISSSIHYRQAGASRASCSGRRRRALLSSSLSSSSPSLHLHRLRRRRDNNVQITTNATTSSITAAQRERRRRRGKTKIRTRLSKLLSSSSSSSEDTVVNAVTVESAGNERGWGPTREEIETIEEDLEYDSLDRVGWFELLSFVSEFTSTALGKARLSSSEGESLISEVYSQEMSELLLDETESAMYMESVAGVSLDFGGMLTIETRRSVHKASQGAPLGGDELMAVANFLENARRLKLSIENVSHEDDETGEIEVPRAMMPLRNIAVQMETFSEVADIIKSKVDDTGSFKDNASPELRRARAHLSGKETQLKELLSRMPGSAVSFRGRMCLAVSPESAPKNALVLGTQSGLTLIEPPSVVNLNTELAKAKDDEESAIDGIKRELSRVIMEVAEEILRCLELTIDLDVIAARCRHGQALNSVRPTFARESDLEDAIEEILREEMARNEMNDGEGEEGEDDDEEEILSTKNAFVQAELEIAKSKVYLPGLRQPVLASQAVKAAKDKRREAAERERRKEEDDASLQPRFKIATRESKKKKSKKLQNELNSQDEFDFDDNFDWLYDSKNENSSDSNPFRVKGPVPVDVFVEARTKCVVITGPNTGGKTAAMKALGLSALMARAGMFVPAERAHLPWFDYVLCDIGDDQDLLTNLSTFSARLTTQKAILKRATPQSLVLIDEVGTGTSPLEGAAIARAFLKALAGLLPRRLGVSLAFATTHQGSLKALKYEHKDSGAFENAAVEFDEAELRPTYRLLWSVPGRSRALQIAQRNKLDEDVINSAKEVMGQSFATLDDVIAELEGARKDADKAVAKAMQMLKDVEKRIPQARNAEQKVLRVKEDVAMKQATTIVRISREAKIRIQGEERLKRQELSANTKKSMIAKSAAGESDREREIRLAKERKAAATNGEAGAEKTHQECTEMPAVGDQVILKASGLAGKVTKVSGEIVTVAAGFIVAEAKLNELEKSSSSTSSVKTSSTQTFAGVKKKPTSPSRAAREFDALLGNGKSNASSSDGSRRVSGEDYDVWDNEPSKLAQIGDSVQILKNNFKGKVVEDEDGMLTIQAGPTRMVAPSHGVKVTKKANVGSEMSAGAVNVPRPTMSNKKKKKKQSAFPSGTNITTNAPPTVPQKEEASIQDLMKKFGK</sequence>
<dbReference type="SUPFAM" id="SSF48334">
    <property type="entry name" value="DNA repair protein MutS, domain III"/>
    <property type="match status" value="1"/>
</dbReference>
<dbReference type="PANTHER" id="PTHR48466:SF2">
    <property type="entry name" value="OS10G0509000 PROTEIN"/>
    <property type="match status" value="1"/>
</dbReference>
<dbReference type="KEGG" id="bpg:Bathy03g04280"/>
<keyword evidence="3" id="KW-0238">DNA-binding</keyword>
<dbReference type="InterPro" id="IPR027417">
    <property type="entry name" value="P-loop_NTPase"/>
</dbReference>
<protein>
    <submittedName>
        <fullName evidence="8">DNA mismatch repair protein MutS</fullName>
    </submittedName>
</protein>
<feature type="compositionally biased region" description="Polar residues" evidence="5">
    <location>
        <begin position="1112"/>
        <end position="1124"/>
    </location>
</feature>
<dbReference type="PANTHER" id="PTHR48466">
    <property type="entry name" value="OS10G0509000 PROTEIN-RELATED"/>
    <property type="match status" value="1"/>
</dbReference>
<feature type="region of interest" description="Disordered" evidence="5">
    <location>
        <begin position="966"/>
        <end position="1025"/>
    </location>
</feature>
<keyword evidence="1" id="KW-0547">Nucleotide-binding</keyword>
<dbReference type="GO" id="GO:0030983">
    <property type="term" value="F:mismatched DNA binding"/>
    <property type="evidence" value="ECO:0007669"/>
    <property type="project" value="InterPro"/>
</dbReference>
<dbReference type="InterPro" id="IPR007696">
    <property type="entry name" value="DNA_mismatch_repair_MutS_core"/>
</dbReference>
<dbReference type="InterPro" id="IPR036187">
    <property type="entry name" value="DNA_mismatch_repair_MutS_sf"/>
</dbReference>
<feature type="domain" description="DNA mismatch repair protein MutS core" evidence="6">
    <location>
        <begin position="139"/>
        <end position="501"/>
    </location>
</feature>
<feature type="compositionally biased region" description="Low complexity" evidence="5">
    <location>
        <begin position="58"/>
        <end position="70"/>
    </location>
</feature>
<dbReference type="STRING" id="41875.K8ECC9"/>
<feature type="compositionally biased region" description="Low complexity" evidence="5">
    <location>
        <begin position="968"/>
        <end position="982"/>
    </location>
</feature>
<keyword evidence="9" id="KW-1185">Reference proteome</keyword>
<dbReference type="Gene3D" id="3.40.50.300">
    <property type="entry name" value="P-loop containing nucleotide triphosphate hydrolases"/>
    <property type="match status" value="1"/>
</dbReference>
<dbReference type="SUPFAM" id="SSF52540">
    <property type="entry name" value="P-loop containing nucleoside triphosphate hydrolases"/>
    <property type="match status" value="1"/>
</dbReference>
<evidence type="ECO:0000256" key="5">
    <source>
        <dbReference type="SAM" id="MobiDB-lite"/>
    </source>
</evidence>
<evidence type="ECO:0000256" key="2">
    <source>
        <dbReference type="ARBA" id="ARBA00022840"/>
    </source>
</evidence>
<feature type="region of interest" description="Disordered" evidence="5">
    <location>
        <begin position="32"/>
        <end position="82"/>
    </location>
</feature>
<evidence type="ECO:0000256" key="1">
    <source>
        <dbReference type="ARBA" id="ARBA00022741"/>
    </source>
</evidence>
<name>K8ECC9_9CHLO</name>
<keyword evidence="4" id="KW-0175">Coiled coil</keyword>
<feature type="region of interest" description="Disordered" evidence="5">
    <location>
        <begin position="871"/>
        <end position="894"/>
    </location>
</feature>
<dbReference type="GO" id="GO:0006298">
    <property type="term" value="P:mismatch repair"/>
    <property type="evidence" value="ECO:0007669"/>
    <property type="project" value="InterPro"/>
</dbReference>
<dbReference type="GeneID" id="19016965"/>
<evidence type="ECO:0000256" key="3">
    <source>
        <dbReference type="ARBA" id="ARBA00023125"/>
    </source>
</evidence>
<feature type="region of interest" description="Disordered" evidence="5">
    <location>
        <begin position="1092"/>
        <end position="1144"/>
    </location>
</feature>
<organism evidence="8 9">
    <name type="scientific">Bathycoccus prasinos</name>
    <dbReference type="NCBI Taxonomy" id="41875"/>
    <lineage>
        <taxon>Eukaryota</taxon>
        <taxon>Viridiplantae</taxon>
        <taxon>Chlorophyta</taxon>
        <taxon>Mamiellophyceae</taxon>
        <taxon>Mamiellales</taxon>
        <taxon>Bathycoccaceae</taxon>
        <taxon>Bathycoccus</taxon>
    </lineage>
</organism>
<dbReference type="GO" id="GO:0005524">
    <property type="term" value="F:ATP binding"/>
    <property type="evidence" value="ECO:0007669"/>
    <property type="project" value="UniProtKB-KW"/>
</dbReference>
<proteinExistence type="predicted"/>
<evidence type="ECO:0000259" key="6">
    <source>
        <dbReference type="SMART" id="SM00533"/>
    </source>
</evidence>
<dbReference type="eggNOG" id="ENOG502QT8G">
    <property type="taxonomic scope" value="Eukaryota"/>
</dbReference>
<dbReference type="SMART" id="SM00533">
    <property type="entry name" value="MUTSd"/>
    <property type="match status" value="1"/>
</dbReference>
<dbReference type="InterPro" id="IPR045076">
    <property type="entry name" value="MutS"/>
</dbReference>
<evidence type="ECO:0000313" key="9">
    <source>
        <dbReference type="Proteomes" id="UP000198341"/>
    </source>
</evidence>
<evidence type="ECO:0000259" key="7">
    <source>
        <dbReference type="SMART" id="SM00534"/>
    </source>
</evidence>
<feature type="domain" description="DNA mismatch repair proteins mutS family" evidence="7">
    <location>
        <begin position="595"/>
        <end position="788"/>
    </location>
</feature>
<keyword evidence="2" id="KW-0067">ATP-binding</keyword>
<feature type="compositionally biased region" description="Acidic residues" evidence="5">
    <location>
        <begin position="454"/>
        <end position="468"/>
    </location>
</feature>
<dbReference type="Proteomes" id="UP000198341">
    <property type="component" value="Chromosome 3"/>
</dbReference>
<feature type="coiled-coil region" evidence="4">
    <location>
        <begin position="794"/>
        <end position="832"/>
    </location>
</feature>